<proteinExistence type="predicted"/>
<protein>
    <recommendedName>
        <fullName evidence="5">PEBP-like protein</fullName>
    </recommendedName>
</protein>
<keyword evidence="2" id="KW-0732">Signal</keyword>
<sequence>MFTPLVLTLSLVSLVAAQDSALQVEAIQAQFSNAGLVPDLLSTFVPSALMNVSFDGVNAISPGQALSQSQVAPTPVVTVALANSSVSLGNNFTIVMVDADVVGTDESSKGQTRHWLVNSASLSGAYIQFKLGNVTVLTTVPRRIGTGSDETVSNSSATVITEYAGPAPASGSGAHRYVILLYTQPTSFTPPANLSSPNIGVSVFSLSDYVSSTGLEGPVAGMYFTVEVGTASFTVSATSSVVTSTLAVPPSGTGGSGTSTSSGSAASASNAAVGVTSATTTGIALFMGVFAALLFV</sequence>
<evidence type="ECO:0000256" key="1">
    <source>
        <dbReference type="SAM" id="Phobius"/>
    </source>
</evidence>
<keyword evidence="1" id="KW-1133">Transmembrane helix</keyword>
<keyword evidence="1" id="KW-0812">Transmembrane</keyword>
<dbReference type="Gene3D" id="3.90.280.10">
    <property type="entry name" value="PEBP-like"/>
    <property type="match status" value="1"/>
</dbReference>
<dbReference type="Pfam" id="PF01161">
    <property type="entry name" value="PBP"/>
    <property type="match status" value="1"/>
</dbReference>
<dbReference type="PANTHER" id="PTHR11362">
    <property type="entry name" value="PHOSPHATIDYLETHANOLAMINE-BINDING PROTEIN"/>
    <property type="match status" value="1"/>
</dbReference>
<dbReference type="Proteomes" id="UP000308199">
    <property type="component" value="Unassembled WGS sequence"/>
</dbReference>
<dbReference type="AlphaFoldDB" id="A0A4S4LAB0"/>
<reference evidence="3 4" key="1">
    <citation type="submission" date="2019-02" db="EMBL/GenBank/DDBJ databases">
        <title>Genome sequencing of the rare red list fungi Phellinidium pouzarii.</title>
        <authorList>
            <person name="Buettner E."/>
            <person name="Kellner H."/>
        </authorList>
    </citation>
    <scope>NUCLEOTIDE SEQUENCE [LARGE SCALE GENOMIC DNA]</scope>
    <source>
        <strain evidence="3 4">DSM 108285</strain>
    </source>
</reference>
<evidence type="ECO:0000313" key="4">
    <source>
        <dbReference type="Proteomes" id="UP000308199"/>
    </source>
</evidence>
<feature type="transmembrane region" description="Helical" evidence="1">
    <location>
        <begin position="271"/>
        <end position="295"/>
    </location>
</feature>
<feature type="chain" id="PRO_5020331038" description="PEBP-like protein" evidence="2">
    <location>
        <begin position="18"/>
        <end position="296"/>
    </location>
</feature>
<dbReference type="CDD" id="cd00866">
    <property type="entry name" value="PEBP_euk"/>
    <property type="match status" value="1"/>
</dbReference>
<name>A0A4S4LAB0_9AGAM</name>
<evidence type="ECO:0000313" key="3">
    <source>
        <dbReference type="EMBL" id="THH08529.1"/>
    </source>
</evidence>
<accession>A0A4S4LAB0</accession>
<keyword evidence="1" id="KW-0472">Membrane</keyword>
<dbReference type="OrthoDB" id="2506647at2759"/>
<dbReference type="PANTHER" id="PTHR11362:SF140">
    <property type="entry name" value="PEBP-LIKE PROTEIN"/>
    <property type="match status" value="1"/>
</dbReference>
<dbReference type="InterPro" id="IPR035810">
    <property type="entry name" value="PEBP_euk"/>
</dbReference>
<dbReference type="EMBL" id="SGPK01000096">
    <property type="protein sequence ID" value="THH08529.1"/>
    <property type="molecule type" value="Genomic_DNA"/>
</dbReference>
<evidence type="ECO:0000256" key="2">
    <source>
        <dbReference type="SAM" id="SignalP"/>
    </source>
</evidence>
<comment type="caution">
    <text evidence="3">The sequence shown here is derived from an EMBL/GenBank/DDBJ whole genome shotgun (WGS) entry which is preliminary data.</text>
</comment>
<dbReference type="InterPro" id="IPR008914">
    <property type="entry name" value="PEBP"/>
</dbReference>
<dbReference type="SUPFAM" id="SSF49777">
    <property type="entry name" value="PEBP-like"/>
    <property type="match status" value="1"/>
</dbReference>
<organism evidence="3 4">
    <name type="scientific">Phellinidium pouzarii</name>
    <dbReference type="NCBI Taxonomy" id="167371"/>
    <lineage>
        <taxon>Eukaryota</taxon>
        <taxon>Fungi</taxon>
        <taxon>Dikarya</taxon>
        <taxon>Basidiomycota</taxon>
        <taxon>Agaricomycotina</taxon>
        <taxon>Agaricomycetes</taxon>
        <taxon>Hymenochaetales</taxon>
        <taxon>Hymenochaetaceae</taxon>
        <taxon>Phellinidium</taxon>
    </lineage>
</organism>
<keyword evidence="4" id="KW-1185">Reference proteome</keyword>
<dbReference type="InterPro" id="IPR036610">
    <property type="entry name" value="PEBP-like_sf"/>
</dbReference>
<feature type="signal peptide" evidence="2">
    <location>
        <begin position="1"/>
        <end position="17"/>
    </location>
</feature>
<gene>
    <name evidence="3" type="ORF">EW145_g2639</name>
</gene>
<evidence type="ECO:0008006" key="5">
    <source>
        <dbReference type="Google" id="ProtNLM"/>
    </source>
</evidence>